<dbReference type="PANTHER" id="PTHR10545">
    <property type="entry name" value="DIAMINE N-ACETYLTRANSFERASE"/>
    <property type="match status" value="1"/>
</dbReference>
<dbReference type="AlphaFoldDB" id="A9NNP3"/>
<feature type="domain" description="N-acetyltransferase" evidence="3">
    <location>
        <begin position="63"/>
        <end position="203"/>
    </location>
</feature>
<name>A9NNP3_PICSI</name>
<dbReference type="InterPro" id="IPR016181">
    <property type="entry name" value="Acyl_CoA_acyltransferase"/>
</dbReference>
<keyword evidence="1" id="KW-0808">Transferase</keyword>
<dbReference type="EMBL" id="EF082903">
    <property type="protein sequence ID" value="ABK22254.1"/>
    <property type="molecule type" value="mRNA"/>
</dbReference>
<dbReference type="PANTHER" id="PTHR10545:SF29">
    <property type="entry name" value="GH14572P-RELATED"/>
    <property type="match status" value="1"/>
</dbReference>
<dbReference type="GO" id="GO:0008080">
    <property type="term" value="F:N-acetyltransferase activity"/>
    <property type="evidence" value="ECO:0007669"/>
    <property type="project" value="UniProtKB-ARBA"/>
</dbReference>
<dbReference type="InterPro" id="IPR000182">
    <property type="entry name" value="GNAT_dom"/>
</dbReference>
<protein>
    <recommendedName>
        <fullName evidence="3">N-acetyltransferase domain-containing protein</fullName>
    </recommendedName>
</protein>
<evidence type="ECO:0000259" key="3">
    <source>
        <dbReference type="PROSITE" id="PS51186"/>
    </source>
</evidence>
<dbReference type="InterPro" id="IPR051016">
    <property type="entry name" value="Diverse_Substrate_AcTransf"/>
</dbReference>
<reference evidence="4" key="1">
    <citation type="journal article" date="2008" name="BMC Genomics">
        <title>A conifer genomics resource of 200,000 spruce (Picea spp.) ESTs and 6,464 high-quality, sequence-finished full-length cDNAs for Sitka spruce (Picea sitchensis).</title>
        <authorList>
            <person name="Ralph S.G."/>
            <person name="Chun H.J."/>
            <person name="Kolosova N."/>
            <person name="Cooper D."/>
            <person name="Oddy C."/>
            <person name="Ritland C.E."/>
            <person name="Kirkpatrick R."/>
            <person name="Moore R."/>
            <person name="Barber S."/>
            <person name="Holt R.A."/>
            <person name="Jones S.J."/>
            <person name="Marra M.A."/>
            <person name="Douglas C.J."/>
            <person name="Ritland K."/>
            <person name="Bohlmann J."/>
        </authorList>
    </citation>
    <scope>NUCLEOTIDE SEQUENCE</scope>
    <source>
        <tissue evidence="4">Bark</tissue>
    </source>
</reference>
<evidence type="ECO:0000256" key="2">
    <source>
        <dbReference type="ARBA" id="ARBA00023315"/>
    </source>
</evidence>
<dbReference type="Pfam" id="PF00583">
    <property type="entry name" value="Acetyltransf_1"/>
    <property type="match status" value="1"/>
</dbReference>
<accession>A9NNP3</accession>
<dbReference type="SUPFAM" id="SSF55729">
    <property type="entry name" value="Acyl-CoA N-acyltransferases (Nat)"/>
    <property type="match status" value="1"/>
</dbReference>
<keyword evidence="2" id="KW-0012">Acyltransferase</keyword>
<organism evidence="4">
    <name type="scientific">Picea sitchensis</name>
    <name type="common">Sitka spruce</name>
    <name type="synonym">Pinus sitchensis</name>
    <dbReference type="NCBI Taxonomy" id="3332"/>
    <lineage>
        <taxon>Eukaryota</taxon>
        <taxon>Viridiplantae</taxon>
        <taxon>Streptophyta</taxon>
        <taxon>Embryophyta</taxon>
        <taxon>Tracheophyta</taxon>
        <taxon>Spermatophyta</taxon>
        <taxon>Pinopsida</taxon>
        <taxon>Pinidae</taxon>
        <taxon>Conifers I</taxon>
        <taxon>Pinales</taxon>
        <taxon>Pinaceae</taxon>
        <taxon>Picea</taxon>
    </lineage>
</organism>
<evidence type="ECO:0000256" key="1">
    <source>
        <dbReference type="ARBA" id="ARBA00022679"/>
    </source>
</evidence>
<dbReference type="Gene3D" id="3.40.630.30">
    <property type="match status" value="1"/>
</dbReference>
<dbReference type="CDD" id="cd04301">
    <property type="entry name" value="NAT_SF"/>
    <property type="match status" value="1"/>
</dbReference>
<evidence type="ECO:0000313" key="4">
    <source>
        <dbReference type="EMBL" id="ABK22254.1"/>
    </source>
</evidence>
<proteinExistence type="evidence at transcript level"/>
<dbReference type="PROSITE" id="PS51186">
    <property type="entry name" value="GNAT"/>
    <property type="match status" value="1"/>
</dbReference>
<sequence>MATEAGSESFACVRLATKEDVPHILKLIQQLAEFERLIDRCIATEEALSSTLFSAPPFQGPTVFLLEISNNNFPIPKTLDESFEQMVKNVILKTPVNDPERVSFVSALGNDRTVVGFVLFFKNYSTFLAKPGFYIEDLFVREPYRRRGLGAILIRAVAGQAAKMGFGRVEWCVLDWNVNAIKFYEDMGAQVLQEWRICRLTGEALEAFGS</sequence>